<evidence type="ECO:0000256" key="5">
    <source>
        <dbReference type="ARBA" id="ARBA00022691"/>
    </source>
</evidence>
<dbReference type="PROSITE" id="PS00092">
    <property type="entry name" value="N6_MTASE"/>
    <property type="match status" value="1"/>
</dbReference>
<protein>
    <recommendedName>
        <fullName evidence="2">site-specific DNA-methyltransferase (adenine-specific)</fullName>
        <ecNumber evidence="2">2.1.1.72</ecNumber>
    </recommendedName>
</protein>
<dbReference type="Proteomes" id="UP000236884">
    <property type="component" value="Chromosome"/>
</dbReference>
<dbReference type="RefSeq" id="WP_096358525.1">
    <property type="nucleotide sequence ID" value="NZ_AP014946.1"/>
</dbReference>
<feature type="domain" description="ParB-like N-terminal" evidence="8">
    <location>
        <begin position="51"/>
        <end position="137"/>
    </location>
</feature>
<keyword evidence="3 9" id="KW-0489">Methyltransferase</keyword>
<feature type="region of interest" description="Disordered" evidence="7">
    <location>
        <begin position="470"/>
        <end position="489"/>
    </location>
</feature>
<sequence>MRNQKQSSTDPKSPRSIDPHRDKAWRRVKRSGETHETARLEPHSAIDQSIEYLPPKALQPAARNARTHSRKQRRKLARLIKKYGFIGAIIADESNVILSGHLRHAVALELELERVPVIRISHLSDEAKRIYAIAANRLALDAGWDRETLALELGELAILIEDTEIDLEDTGFEIAELDNLRLDHSPPPDRAAEDVLPKVGEAVSKHGELWLLNKHRLLVGDARQSPDFDKLFCGTAATLIFADPPYNVSIGKHARRQSGHREFLVASGEMRDDEFANFLKTTLCNAARELKEGGVAYVCIDWRHMSVLEAAGLTAFGEMKNVCVWVKPNAGMGTFYRSQHELVLIFKKGSAPHLNTFELGQHGRSRTNVWHYAGVTSFKRGRREELMMHPTVKPTALIADVILDCSKPGDVVLDPFVGSGTTIVAAEKVGRRAYVMELDPTYADVSIRRWQAYTGRDAVLESTGETFEELAERRSLSSGCQPKKGRSDD</sequence>
<evidence type="ECO:0000256" key="3">
    <source>
        <dbReference type="ARBA" id="ARBA00022603"/>
    </source>
</evidence>
<dbReference type="SMART" id="SM00470">
    <property type="entry name" value="ParB"/>
    <property type="match status" value="1"/>
</dbReference>
<name>A0A0S3Q139_9BRAD</name>
<dbReference type="Gene3D" id="3.90.1530.10">
    <property type="entry name" value="Conserved hypothetical protein from pyrococcus furiosus pfu- 392566-001, ParB domain"/>
    <property type="match status" value="1"/>
</dbReference>
<evidence type="ECO:0000256" key="4">
    <source>
        <dbReference type="ARBA" id="ARBA00022679"/>
    </source>
</evidence>
<evidence type="ECO:0000313" key="9">
    <source>
        <dbReference type="EMBL" id="BAT61887.1"/>
    </source>
</evidence>
<dbReference type="SUPFAM" id="SSF110849">
    <property type="entry name" value="ParB/Sulfiredoxin"/>
    <property type="match status" value="1"/>
</dbReference>
<dbReference type="GO" id="GO:0003677">
    <property type="term" value="F:DNA binding"/>
    <property type="evidence" value="ECO:0007669"/>
    <property type="project" value="InterPro"/>
</dbReference>
<dbReference type="OrthoDB" id="7806498at2"/>
<proteinExistence type="inferred from homology"/>
<keyword evidence="10" id="KW-1185">Reference proteome</keyword>
<dbReference type="GO" id="GO:0032259">
    <property type="term" value="P:methylation"/>
    <property type="evidence" value="ECO:0007669"/>
    <property type="project" value="UniProtKB-KW"/>
</dbReference>
<dbReference type="InterPro" id="IPR002941">
    <property type="entry name" value="DNA_methylase_N4/N6"/>
</dbReference>
<dbReference type="REBASE" id="131455">
    <property type="entry name" value="M.Vgo30ORF4449P"/>
</dbReference>
<feature type="compositionally biased region" description="Polar residues" evidence="7">
    <location>
        <begin position="1"/>
        <end position="11"/>
    </location>
</feature>
<feature type="compositionally biased region" description="Basic and acidic residues" evidence="7">
    <location>
        <begin position="12"/>
        <end position="22"/>
    </location>
</feature>
<dbReference type="EMBL" id="AP014946">
    <property type="protein sequence ID" value="BAT61887.1"/>
    <property type="molecule type" value="Genomic_DNA"/>
</dbReference>
<dbReference type="InterPro" id="IPR002295">
    <property type="entry name" value="N4/N6-MTase_EcoPI_Mod-like"/>
</dbReference>
<dbReference type="KEGG" id="vgo:GJW-30_1_04449"/>
<organism evidence="9 10">
    <name type="scientific">Variibacter gotjawalensis</name>
    <dbReference type="NCBI Taxonomy" id="1333996"/>
    <lineage>
        <taxon>Bacteria</taxon>
        <taxon>Pseudomonadati</taxon>
        <taxon>Pseudomonadota</taxon>
        <taxon>Alphaproteobacteria</taxon>
        <taxon>Hyphomicrobiales</taxon>
        <taxon>Nitrobacteraceae</taxon>
        <taxon>Variibacter</taxon>
    </lineage>
</organism>
<dbReference type="InterPro" id="IPR002052">
    <property type="entry name" value="DNA_methylase_N6_adenine_CS"/>
</dbReference>
<dbReference type="AlphaFoldDB" id="A0A0S3Q139"/>
<dbReference type="InterPro" id="IPR015840">
    <property type="entry name" value="DNA_MeTrfase_ParB"/>
</dbReference>
<accession>A0A0S3Q139</accession>
<dbReference type="GO" id="GO:0008170">
    <property type="term" value="F:N-methyltransferase activity"/>
    <property type="evidence" value="ECO:0007669"/>
    <property type="project" value="InterPro"/>
</dbReference>
<dbReference type="InterPro" id="IPR036086">
    <property type="entry name" value="ParB/Sulfiredoxin_sf"/>
</dbReference>
<feature type="compositionally biased region" description="Basic and acidic residues" evidence="7">
    <location>
        <begin position="30"/>
        <end position="44"/>
    </location>
</feature>
<dbReference type="SUPFAM" id="SSF53335">
    <property type="entry name" value="S-adenosyl-L-methionine-dependent methyltransferases"/>
    <property type="match status" value="1"/>
</dbReference>
<dbReference type="InterPro" id="IPR003115">
    <property type="entry name" value="ParB_N"/>
</dbReference>
<evidence type="ECO:0000256" key="7">
    <source>
        <dbReference type="SAM" id="MobiDB-lite"/>
    </source>
</evidence>
<evidence type="ECO:0000259" key="8">
    <source>
        <dbReference type="SMART" id="SM00470"/>
    </source>
</evidence>
<reference evidence="9 10" key="1">
    <citation type="submission" date="2015-08" db="EMBL/GenBank/DDBJ databases">
        <title>Investigation of the bacterial diversity of lava forest soil.</title>
        <authorList>
            <person name="Lee J.S."/>
        </authorList>
    </citation>
    <scope>NUCLEOTIDE SEQUENCE [LARGE SCALE GENOMIC DNA]</scope>
    <source>
        <strain evidence="9 10">GJW-30</strain>
    </source>
</reference>
<feature type="region of interest" description="Disordered" evidence="7">
    <location>
        <begin position="1"/>
        <end position="46"/>
    </location>
</feature>
<dbReference type="PANTHER" id="PTHR13370:SF3">
    <property type="entry name" value="TRNA (GUANINE(10)-N2)-METHYLTRANSFERASE HOMOLOG"/>
    <property type="match status" value="1"/>
</dbReference>
<keyword evidence="4 9" id="KW-0808">Transferase</keyword>
<comment type="catalytic activity">
    <reaction evidence="6">
        <text>a 2'-deoxyadenosine in DNA + S-adenosyl-L-methionine = an N(6)-methyl-2'-deoxyadenosine in DNA + S-adenosyl-L-homocysteine + H(+)</text>
        <dbReference type="Rhea" id="RHEA:15197"/>
        <dbReference type="Rhea" id="RHEA-COMP:12418"/>
        <dbReference type="Rhea" id="RHEA-COMP:12419"/>
        <dbReference type="ChEBI" id="CHEBI:15378"/>
        <dbReference type="ChEBI" id="CHEBI:57856"/>
        <dbReference type="ChEBI" id="CHEBI:59789"/>
        <dbReference type="ChEBI" id="CHEBI:90615"/>
        <dbReference type="ChEBI" id="CHEBI:90616"/>
        <dbReference type="EC" id="2.1.1.72"/>
    </reaction>
</comment>
<dbReference type="GO" id="GO:0005737">
    <property type="term" value="C:cytoplasm"/>
    <property type="evidence" value="ECO:0007669"/>
    <property type="project" value="TreeGrafter"/>
</dbReference>
<evidence type="ECO:0000256" key="2">
    <source>
        <dbReference type="ARBA" id="ARBA00011900"/>
    </source>
</evidence>
<dbReference type="PANTHER" id="PTHR13370">
    <property type="entry name" value="RNA METHYLASE-RELATED"/>
    <property type="match status" value="1"/>
</dbReference>
<dbReference type="Pfam" id="PF01555">
    <property type="entry name" value="N6_N4_Mtase"/>
    <property type="match status" value="1"/>
</dbReference>
<dbReference type="EC" id="2.1.1.72" evidence="2"/>
<evidence type="ECO:0000256" key="6">
    <source>
        <dbReference type="ARBA" id="ARBA00047942"/>
    </source>
</evidence>
<gene>
    <name evidence="9" type="primary">yhdJ</name>
    <name evidence="9" type="ORF">GJW-30_1_04449</name>
</gene>
<comment type="similarity">
    <text evidence="1">Belongs to the N(4)/N(6)-methyltransferase family.</text>
</comment>
<keyword evidence="5" id="KW-0949">S-adenosyl-L-methionine</keyword>
<dbReference type="CDD" id="cd16403">
    <property type="entry name" value="ParB_N_like_MT"/>
    <property type="match status" value="1"/>
</dbReference>
<dbReference type="PIRSF" id="PIRSF036758">
    <property type="entry name" value="Aden_M_ParB"/>
    <property type="match status" value="1"/>
</dbReference>
<dbReference type="PRINTS" id="PR00506">
    <property type="entry name" value="D21N6MTFRASE"/>
</dbReference>
<dbReference type="GO" id="GO:0009007">
    <property type="term" value="F:site-specific DNA-methyltransferase (adenine-specific) activity"/>
    <property type="evidence" value="ECO:0007669"/>
    <property type="project" value="UniProtKB-EC"/>
</dbReference>
<evidence type="ECO:0000313" key="10">
    <source>
        <dbReference type="Proteomes" id="UP000236884"/>
    </source>
</evidence>
<dbReference type="InterPro" id="IPR029063">
    <property type="entry name" value="SAM-dependent_MTases_sf"/>
</dbReference>
<dbReference type="Gene3D" id="3.40.50.150">
    <property type="entry name" value="Vaccinia Virus protein VP39"/>
    <property type="match status" value="1"/>
</dbReference>
<evidence type="ECO:0000256" key="1">
    <source>
        <dbReference type="ARBA" id="ARBA00006594"/>
    </source>
</evidence>